<dbReference type="PIRSF" id="PIRSF000429">
    <property type="entry name" value="Ac-CoA_Ac_transf"/>
    <property type="match status" value="1"/>
</dbReference>
<evidence type="ECO:0000256" key="3">
    <source>
        <dbReference type="ARBA" id="ARBA00023315"/>
    </source>
</evidence>
<proteinExistence type="inferred from homology"/>
<evidence type="ECO:0000256" key="2">
    <source>
        <dbReference type="ARBA" id="ARBA00022679"/>
    </source>
</evidence>
<dbReference type="GO" id="GO:0003988">
    <property type="term" value="F:acetyl-CoA C-acyltransferase activity"/>
    <property type="evidence" value="ECO:0007669"/>
    <property type="project" value="UniProtKB-ARBA"/>
</dbReference>
<dbReference type="PANTHER" id="PTHR43365">
    <property type="entry name" value="BLR7806 PROTEIN"/>
    <property type="match status" value="1"/>
</dbReference>
<evidence type="ECO:0000313" key="9">
    <source>
        <dbReference type="Proteomes" id="UP000807825"/>
    </source>
</evidence>
<dbReference type="NCBIfam" id="TIGR01930">
    <property type="entry name" value="AcCoA-C-Actrans"/>
    <property type="match status" value="1"/>
</dbReference>
<dbReference type="SUPFAM" id="SSF53901">
    <property type="entry name" value="Thiolase-like"/>
    <property type="match status" value="2"/>
</dbReference>
<dbReference type="Gene3D" id="3.40.47.10">
    <property type="match status" value="2"/>
</dbReference>
<feature type="active site" description="Proton acceptor" evidence="4">
    <location>
        <position position="379"/>
    </location>
</feature>
<keyword evidence="3 5" id="KW-0012">Acyltransferase</keyword>
<feature type="active site" description="Proton acceptor" evidence="4">
    <location>
        <position position="349"/>
    </location>
</feature>
<dbReference type="CDD" id="cd00751">
    <property type="entry name" value="thiolase"/>
    <property type="match status" value="1"/>
</dbReference>
<sequence>MEDAFIVSAVRTPVGKRNGSLSQFRADDLLGLVLREVVQRVGVDAAEVEDVIGGTVTQVGEQGFTLARMGVLAAGFPDDIPGVSINRQCGSSLTALNFAAAQIVAGWRDCVIACGCELMSKYAIAAEWYNLTLSNGQPAGMPLGPAYFSRTGGKYVDQGQAAELIAQKWGISKEEMDGFAVRSHQRAQRAHTEGRFAREILPVKFKGPDGQEKVLDKDETVRPETSMEALSGLKTVFGTKIVTAGNSSPISDGSSAVLLMSGRKARELGVTPRARVVANAVAGADPVLMLTGPIPATAKVLKKAGLSFNDIDEVEINEAFSPIPLAWGREYNPDWEKVNPNGGAIALGHPVGNSGCRLTVTCLHELERTGGRYGLVTLCTGGGMAPATIIERV</sequence>
<dbReference type="AlphaFoldDB" id="A0A9D6V5L8"/>
<organism evidence="8 9">
    <name type="scientific">Desulfomonile tiedjei</name>
    <dbReference type="NCBI Taxonomy" id="2358"/>
    <lineage>
        <taxon>Bacteria</taxon>
        <taxon>Pseudomonadati</taxon>
        <taxon>Thermodesulfobacteriota</taxon>
        <taxon>Desulfomonilia</taxon>
        <taxon>Desulfomonilales</taxon>
        <taxon>Desulfomonilaceae</taxon>
        <taxon>Desulfomonile</taxon>
    </lineage>
</organism>
<evidence type="ECO:0000259" key="7">
    <source>
        <dbReference type="Pfam" id="PF02803"/>
    </source>
</evidence>
<evidence type="ECO:0000313" key="8">
    <source>
        <dbReference type="EMBL" id="MBI5252545.1"/>
    </source>
</evidence>
<dbReference type="Proteomes" id="UP000807825">
    <property type="component" value="Unassembled WGS sequence"/>
</dbReference>
<feature type="domain" description="Thiolase C-terminal" evidence="7">
    <location>
        <begin position="271"/>
        <end position="392"/>
    </location>
</feature>
<evidence type="ECO:0000256" key="5">
    <source>
        <dbReference type="RuleBase" id="RU003557"/>
    </source>
</evidence>
<evidence type="ECO:0000256" key="4">
    <source>
        <dbReference type="PIRSR" id="PIRSR000429-1"/>
    </source>
</evidence>
<gene>
    <name evidence="8" type="ORF">HY912_23875</name>
</gene>
<dbReference type="InterPro" id="IPR020615">
    <property type="entry name" value="Thiolase_acyl_enz_int_AS"/>
</dbReference>
<keyword evidence="2 5" id="KW-0808">Transferase</keyword>
<dbReference type="InterPro" id="IPR020610">
    <property type="entry name" value="Thiolase_AS"/>
</dbReference>
<comment type="caution">
    <text evidence="8">The sequence shown here is derived from an EMBL/GenBank/DDBJ whole genome shotgun (WGS) entry which is preliminary data.</text>
</comment>
<comment type="similarity">
    <text evidence="1 5">Belongs to the thiolase-like superfamily. Thiolase family.</text>
</comment>
<accession>A0A9D6V5L8</accession>
<feature type="active site" description="Acyl-thioester intermediate" evidence="4">
    <location>
        <position position="89"/>
    </location>
</feature>
<dbReference type="InterPro" id="IPR020613">
    <property type="entry name" value="Thiolase_CS"/>
</dbReference>
<dbReference type="FunFam" id="3.40.47.10:FF:000010">
    <property type="entry name" value="Acetyl-CoA acetyltransferase (Thiolase)"/>
    <property type="match status" value="1"/>
</dbReference>
<dbReference type="Pfam" id="PF00108">
    <property type="entry name" value="Thiolase_N"/>
    <property type="match status" value="1"/>
</dbReference>
<dbReference type="Pfam" id="PF02803">
    <property type="entry name" value="Thiolase_C"/>
    <property type="match status" value="1"/>
</dbReference>
<dbReference type="PROSITE" id="PS00099">
    <property type="entry name" value="THIOLASE_3"/>
    <property type="match status" value="1"/>
</dbReference>
<evidence type="ECO:0000256" key="1">
    <source>
        <dbReference type="ARBA" id="ARBA00010982"/>
    </source>
</evidence>
<dbReference type="InterPro" id="IPR020617">
    <property type="entry name" value="Thiolase_C"/>
</dbReference>
<name>A0A9D6V5L8_9BACT</name>
<dbReference type="InterPro" id="IPR016039">
    <property type="entry name" value="Thiolase-like"/>
</dbReference>
<feature type="domain" description="Thiolase N-terminal" evidence="6">
    <location>
        <begin position="5"/>
        <end position="261"/>
    </location>
</feature>
<dbReference type="EMBL" id="JACRDE010000622">
    <property type="protein sequence ID" value="MBI5252545.1"/>
    <property type="molecule type" value="Genomic_DNA"/>
</dbReference>
<dbReference type="InterPro" id="IPR020616">
    <property type="entry name" value="Thiolase_N"/>
</dbReference>
<evidence type="ECO:0000259" key="6">
    <source>
        <dbReference type="Pfam" id="PF00108"/>
    </source>
</evidence>
<dbReference type="PANTHER" id="PTHR43365:SF1">
    <property type="entry name" value="ACETYL-COA C-ACYLTRANSFERASE"/>
    <property type="match status" value="1"/>
</dbReference>
<reference evidence="8" key="1">
    <citation type="submission" date="2020-07" db="EMBL/GenBank/DDBJ databases">
        <title>Huge and variable diversity of episymbiotic CPR bacteria and DPANN archaea in groundwater ecosystems.</title>
        <authorList>
            <person name="He C.Y."/>
            <person name="Keren R."/>
            <person name="Whittaker M."/>
            <person name="Farag I.F."/>
            <person name="Doudna J."/>
            <person name="Cate J.H.D."/>
            <person name="Banfield J.F."/>
        </authorList>
    </citation>
    <scope>NUCLEOTIDE SEQUENCE</scope>
    <source>
        <strain evidence="8">NC_groundwater_1664_Pr3_B-0.1um_52_9</strain>
    </source>
</reference>
<dbReference type="InterPro" id="IPR002155">
    <property type="entry name" value="Thiolase"/>
</dbReference>
<dbReference type="PROSITE" id="PS00737">
    <property type="entry name" value="THIOLASE_2"/>
    <property type="match status" value="1"/>
</dbReference>
<protein>
    <submittedName>
        <fullName evidence="8">Thiolase family protein</fullName>
    </submittedName>
</protein>
<dbReference type="PROSITE" id="PS00098">
    <property type="entry name" value="THIOLASE_1"/>
    <property type="match status" value="1"/>
</dbReference>